<evidence type="ECO:0000256" key="2">
    <source>
        <dbReference type="SAM" id="Phobius"/>
    </source>
</evidence>
<keyword evidence="2" id="KW-1133">Transmembrane helix</keyword>
<keyword evidence="6" id="KW-1185">Reference proteome</keyword>
<evidence type="ECO:0000313" key="6">
    <source>
        <dbReference type="Proteomes" id="UP000002718"/>
    </source>
</evidence>
<dbReference type="GO" id="GO:0016779">
    <property type="term" value="F:nucleotidyltransferase activity"/>
    <property type="evidence" value="ECO:0007669"/>
    <property type="project" value="UniProtKB-ARBA"/>
</dbReference>
<accession>Q2YC12</accession>
<feature type="transmembrane region" description="Helical" evidence="2">
    <location>
        <begin position="200"/>
        <end position="220"/>
    </location>
</feature>
<evidence type="ECO:0000256" key="1">
    <source>
        <dbReference type="ARBA" id="ARBA00022842"/>
    </source>
</evidence>
<keyword evidence="2" id="KW-0812">Transmembrane</keyword>
<dbReference type="RefSeq" id="WP_011379763.1">
    <property type="nucleotide sequence ID" value="NC_007614.1"/>
</dbReference>
<keyword evidence="2" id="KW-0472">Membrane</keyword>
<gene>
    <name evidence="4" type="ordered locus">Nmul_A0401</name>
    <name evidence="5" type="ORF">SAMN05216403_101124</name>
</gene>
<reference evidence="6" key="2">
    <citation type="submission" date="2005-08" db="EMBL/GenBank/DDBJ databases">
        <title>Complete sequence of chromosome 1 of Nitrosospira multiformis ATCC 25196.</title>
        <authorList>
            <person name="Copeland A."/>
            <person name="Lucas S."/>
            <person name="Lapidus A."/>
            <person name="Barry K."/>
            <person name="Detter J.C."/>
            <person name="Glavina T."/>
            <person name="Hammon N."/>
            <person name="Israni S."/>
            <person name="Pitluck S."/>
            <person name="Chain P."/>
            <person name="Malfatti S."/>
            <person name="Shin M."/>
            <person name="Vergez L."/>
            <person name="Schmutz J."/>
            <person name="Larimer F."/>
            <person name="Land M."/>
            <person name="Hauser L."/>
            <person name="Kyrpides N."/>
            <person name="Lykidis A."/>
            <person name="Richardson P."/>
        </authorList>
    </citation>
    <scope>NUCLEOTIDE SEQUENCE [LARGE SCALE GENOMIC DNA]</scope>
    <source>
        <strain evidence="6">ATCC 25196 / NCIMB 11849 / C 71</strain>
    </source>
</reference>
<evidence type="ECO:0000313" key="4">
    <source>
        <dbReference type="EMBL" id="ABB73709.1"/>
    </source>
</evidence>
<evidence type="ECO:0000313" key="7">
    <source>
        <dbReference type="Proteomes" id="UP000236751"/>
    </source>
</evidence>
<dbReference type="AlphaFoldDB" id="Q2YC12"/>
<dbReference type="Pfam" id="PF12804">
    <property type="entry name" value="NTP_transf_3"/>
    <property type="match status" value="1"/>
</dbReference>
<dbReference type="EMBL" id="CP000103">
    <property type="protein sequence ID" value="ABB73709.1"/>
    <property type="molecule type" value="Genomic_DNA"/>
</dbReference>
<dbReference type="Proteomes" id="UP000002718">
    <property type="component" value="Chromosome"/>
</dbReference>
<name>Q2YC12_NITMU</name>
<dbReference type="OrthoDB" id="159246at2"/>
<proteinExistence type="predicted"/>
<organism evidence="4 6">
    <name type="scientific">Nitrosospira multiformis (strain ATCC 25196 / NCIMB 11849 / C 71)</name>
    <dbReference type="NCBI Taxonomy" id="323848"/>
    <lineage>
        <taxon>Bacteria</taxon>
        <taxon>Pseudomonadati</taxon>
        <taxon>Pseudomonadota</taxon>
        <taxon>Betaproteobacteria</taxon>
        <taxon>Nitrosomonadales</taxon>
        <taxon>Nitrosomonadaceae</taxon>
        <taxon>Nitrosospira</taxon>
    </lineage>
</organism>
<reference evidence="4" key="1">
    <citation type="submission" date="2005-08" db="EMBL/GenBank/DDBJ databases">
        <title>Complete sequence of Chromosome 1 of Nitrosospira multiformis ATCC 25196.</title>
        <authorList>
            <consortium name="US DOE Joint Genome Institute"/>
            <person name="Copeland A."/>
            <person name="Lucas S."/>
            <person name="Lapidus A."/>
            <person name="Barry K."/>
            <person name="Detter J.C."/>
            <person name="Glavina T."/>
            <person name="Hammon N."/>
            <person name="Israni S."/>
            <person name="Pitluck S."/>
            <person name="Chain P."/>
            <person name="Malfatti S."/>
            <person name="Shin M."/>
            <person name="Vergez L."/>
            <person name="Schmutz J."/>
            <person name="Larimer F."/>
            <person name="Land M."/>
            <person name="Hauser L."/>
            <person name="Kyrpides N."/>
            <person name="Lykidis A."/>
            <person name="Richardson P."/>
        </authorList>
    </citation>
    <scope>NUCLEOTIDE SEQUENCE</scope>
    <source>
        <strain evidence="4">ATCC 25196</strain>
    </source>
</reference>
<evidence type="ECO:0000259" key="3">
    <source>
        <dbReference type="Pfam" id="PF12804"/>
    </source>
</evidence>
<dbReference type="InterPro" id="IPR029044">
    <property type="entry name" value="Nucleotide-diphossugar_trans"/>
</dbReference>
<reference evidence="5 7" key="4">
    <citation type="submission" date="2016-10" db="EMBL/GenBank/DDBJ databases">
        <authorList>
            <person name="de Groot N.N."/>
        </authorList>
    </citation>
    <scope>NUCLEOTIDE SEQUENCE [LARGE SCALE GENOMIC DNA]</scope>
    <source>
        <strain evidence="5 7">Nl13</strain>
    </source>
</reference>
<dbReference type="STRING" id="323848.Nmul_A0401"/>
<dbReference type="KEGG" id="nmu:Nmul_A0401"/>
<dbReference type="Proteomes" id="UP000236751">
    <property type="component" value="Unassembled WGS sequence"/>
</dbReference>
<sequence>MKKNDLFTAVVLAADRTARDPISLETGAPCKAFARVGGIPMIIRVLDALEASGMVKSIILCGPPKSLLPACPELQERIRNGRVVWLPNLDSPSRSARSGLSHVNQEAPVLLTTADHALLTPAIVQYFLRNSQASDCDAAVGVVKYEDVAAAFPGAKRTVIRLKDANICGCNLYAFLNDRGRGLVSFWQRAEDLRKRPVRLIMETFGFATVFYYLLGLLTIERGLRAVRRKTGIRAHPVFLPYPQAGVDVDKVADLVLAESVLARKAPAAGGGSDLHGPTPEM</sequence>
<dbReference type="HOGENOM" id="CLU_071013_0_0_4"/>
<keyword evidence="5" id="KW-0808">Transferase</keyword>
<reference evidence="4 6" key="3">
    <citation type="journal article" date="2008" name="Appl. Environ. Microbiol.">
        <title>Complete genome sequence of Nitrosospira multiformis, an ammonia-oxidizing bacterium from the soil environment.</title>
        <authorList>
            <person name="Norton J.M."/>
            <person name="Klotz M.G."/>
            <person name="Stein L.Y."/>
            <person name="Arp D.J."/>
            <person name="Bottomley P.J."/>
            <person name="Chain P.S."/>
            <person name="Hauser L.J."/>
            <person name="Land M.L."/>
            <person name="Larimer F.W."/>
            <person name="Shin M.W."/>
            <person name="Starkenburg S.R."/>
        </authorList>
    </citation>
    <scope>NUCLEOTIDE SEQUENCE [LARGE SCALE GENOMIC DNA]</scope>
    <source>
        <strain evidence="4">ATCC 25196</strain>
        <strain evidence="6">ATCC 25196 / NCIMB 11849 / C 71</strain>
    </source>
</reference>
<evidence type="ECO:0000313" key="5">
    <source>
        <dbReference type="EMBL" id="SEF40304.1"/>
    </source>
</evidence>
<dbReference type="EMBL" id="FNVK01000001">
    <property type="protein sequence ID" value="SEF40304.1"/>
    <property type="molecule type" value="Genomic_DNA"/>
</dbReference>
<dbReference type="eggNOG" id="COG2266">
    <property type="taxonomic scope" value="Bacteria"/>
</dbReference>
<dbReference type="Gene3D" id="3.90.550.10">
    <property type="entry name" value="Spore Coat Polysaccharide Biosynthesis Protein SpsA, Chain A"/>
    <property type="match status" value="1"/>
</dbReference>
<dbReference type="SUPFAM" id="SSF53448">
    <property type="entry name" value="Nucleotide-diphospho-sugar transferases"/>
    <property type="match status" value="1"/>
</dbReference>
<feature type="domain" description="MobA-like NTP transferase" evidence="3">
    <location>
        <begin position="9"/>
        <end position="147"/>
    </location>
</feature>
<keyword evidence="1" id="KW-0460">Magnesium</keyword>
<dbReference type="InterPro" id="IPR025877">
    <property type="entry name" value="MobA-like_NTP_Trfase"/>
</dbReference>
<protein>
    <submittedName>
        <fullName evidence="5">MobA-like NTP transferase domain-containing protein</fullName>
    </submittedName>
</protein>